<gene>
    <name evidence="3" type="primary">OBP25</name>
</gene>
<dbReference type="EMBL" id="KU134007">
    <property type="protein sequence ID" value="ANC68513.1"/>
    <property type="molecule type" value="mRNA"/>
</dbReference>
<dbReference type="CDD" id="cd23992">
    <property type="entry name" value="PBP_GOBP"/>
    <property type="match status" value="1"/>
</dbReference>
<feature type="chain" id="PRO_5007900367" evidence="2">
    <location>
        <begin position="21"/>
        <end position="204"/>
    </location>
</feature>
<organism evidence="3">
    <name type="scientific">Chilo suppressalis</name>
    <name type="common">Asiatic rice borer moth</name>
    <dbReference type="NCBI Taxonomy" id="168631"/>
    <lineage>
        <taxon>Eukaryota</taxon>
        <taxon>Metazoa</taxon>
        <taxon>Ecdysozoa</taxon>
        <taxon>Arthropoda</taxon>
        <taxon>Hexapoda</taxon>
        <taxon>Insecta</taxon>
        <taxon>Pterygota</taxon>
        <taxon>Neoptera</taxon>
        <taxon>Endopterygota</taxon>
        <taxon>Lepidoptera</taxon>
        <taxon>Glossata</taxon>
        <taxon>Ditrysia</taxon>
        <taxon>Pyraloidea</taxon>
        <taxon>Crambidae</taxon>
        <taxon>Crambinae</taxon>
        <taxon>Chilo</taxon>
    </lineage>
</organism>
<dbReference type="SMART" id="SM00708">
    <property type="entry name" value="PhBP"/>
    <property type="match status" value="1"/>
</dbReference>
<dbReference type="InterPro" id="IPR036728">
    <property type="entry name" value="PBP_GOBP_sf"/>
</dbReference>
<dbReference type="PANTHER" id="PTHR11857">
    <property type="entry name" value="ODORANT BINDING PROTEIN-RELATED"/>
    <property type="match status" value="1"/>
</dbReference>
<proteinExistence type="evidence at transcript level"/>
<dbReference type="Gene3D" id="1.10.238.20">
    <property type="entry name" value="Pheromone/general odorant binding protein domain"/>
    <property type="match status" value="1"/>
</dbReference>
<reference evidence="3" key="1">
    <citation type="submission" date="2015-11" db="EMBL/GenBank/DDBJ databases">
        <authorList>
            <person name="Zhang Y."/>
            <person name="Guo Z."/>
        </authorList>
    </citation>
    <scope>NUCLEOTIDE SEQUENCE</scope>
</reference>
<dbReference type="AlphaFoldDB" id="A0A168T084"/>
<evidence type="ECO:0000256" key="2">
    <source>
        <dbReference type="SAM" id="SignalP"/>
    </source>
</evidence>
<dbReference type="OrthoDB" id="8014875at2759"/>
<dbReference type="SUPFAM" id="SSF47565">
    <property type="entry name" value="Insect pheromone/odorant-binding proteins"/>
    <property type="match status" value="1"/>
</dbReference>
<dbReference type="GO" id="GO:0005615">
    <property type="term" value="C:extracellular space"/>
    <property type="evidence" value="ECO:0007669"/>
    <property type="project" value="TreeGrafter"/>
</dbReference>
<keyword evidence="1 2" id="KW-0732">Signal</keyword>
<dbReference type="GO" id="GO:0005549">
    <property type="term" value="F:odorant binding"/>
    <property type="evidence" value="ECO:0007669"/>
    <property type="project" value="InterPro"/>
</dbReference>
<protein>
    <submittedName>
        <fullName evidence="3">Odorant-binding protein 25</fullName>
    </submittedName>
</protein>
<evidence type="ECO:0000313" key="3">
    <source>
        <dbReference type="EMBL" id="ANC68513.1"/>
    </source>
</evidence>
<evidence type="ECO:0000256" key="1">
    <source>
        <dbReference type="ARBA" id="ARBA00022729"/>
    </source>
</evidence>
<dbReference type="GO" id="GO:0007608">
    <property type="term" value="P:sensory perception of smell"/>
    <property type="evidence" value="ECO:0007669"/>
    <property type="project" value="TreeGrafter"/>
</dbReference>
<sequence>MLKFELICFITVVCARYVNSGSPVDELKSTIQSKLLSTGIDCIKEYPLSLSDIKAFKEKRIPNNKDAKCFAACLFKKIGIMDDMGKLNAEKAKESAKQAFKNEEHTKKTEDIINSCAEVNEQTTSDGNKGCERAKLAFECLKKNAPMVGGHSLDKGVPTEHRKRLKEPSKTICTGTDVAGLPPLHFHLIDDSQSNDPTANNRTN</sequence>
<name>A0A168T084_CHISP</name>
<feature type="signal peptide" evidence="2">
    <location>
        <begin position="1"/>
        <end position="20"/>
    </location>
</feature>
<accession>A0A168T084</accession>
<dbReference type="Pfam" id="PF01395">
    <property type="entry name" value="PBP_GOBP"/>
    <property type="match status" value="1"/>
</dbReference>
<dbReference type="InterPro" id="IPR006170">
    <property type="entry name" value="PBP/GOBP"/>
</dbReference>